<proteinExistence type="predicted"/>
<protein>
    <submittedName>
        <fullName evidence="2">Glucosaminidase</fullName>
    </submittedName>
</protein>
<dbReference type="OrthoDB" id="14892at10239"/>
<dbReference type="Proteomes" id="UP000032689">
    <property type="component" value="Segment"/>
</dbReference>
<name>A0A0D3MVE6_9CAUD</name>
<dbReference type="Gene3D" id="1.10.530.10">
    <property type="match status" value="1"/>
</dbReference>
<dbReference type="RefSeq" id="YP_009214483.1">
    <property type="nucleotide sequence ID" value="NC_028962.1"/>
</dbReference>
<evidence type="ECO:0000313" key="3">
    <source>
        <dbReference type="Proteomes" id="UP000032689"/>
    </source>
</evidence>
<feature type="domain" description="Mannosyl-glycoprotein endo-beta-N-acetylglucosamidase-like" evidence="1">
    <location>
        <begin position="7"/>
        <end position="144"/>
    </location>
</feature>
<sequence length="193" mass="21171">MLNKWIDAMAPKNSKMRGLGEIYMKAGKASGLDPRYLVAHSAVETAWGTSNLSHGGDPKKGNWYGIGAFDNNPNNGFNYGLGIVGGAKWIAKNFYSRGQKTLHKMRHNGGQHEYATAGNWDTMIASIMGSSDKFLKGGKGGRFSPPQTETVESTTRSKNLDLNLTIPEGYDVDKASDMIVNEVVNYMNKNLQY</sequence>
<dbReference type="KEGG" id="vg:26640900"/>
<dbReference type="EMBL" id="KP027447">
    <property type="protein sequence ID" value="AJA42203.1"/>
    <property type="molecule type" value="Genomic_DNA"/>
</dbReference>
<dbReference type="InterPro" id="IPR023346">
    <property type="entry name" value="Lysozyme-like_dom_sf"/>
</dbReference>
<dbReference type="SMART" id="SM00047">
    <property type="entry name" value="LYZ2"/>
    <property type="match status" value="1"/>
</dbReference>
<accession>A0A0D3MVE6</accession>
<keyword evidence="3" id="KW-1185">Reference proteome</keyword>
<organism evidence="2 3">
    <name type="scientific">Staphylococcus phage vB_SepM_ phiIPLA-C1C</name>
    <dbReference type="NCBI Taxonomy" id="1572704"/>
    <lineage>
        <taxon>Viruses</taxon>
        <taxon>Duplodnaviria</taxon>
        <taxon>Heunggongvirae</taxon>
        <taxon>Uroviricota</taxon>
        <taxon>Caudoviricetes</taxon>
        <taxon>Herelleviridae</taxon>
        <taxon>Twortvirinae</taxon>
        <taxon>Sepunavirus</taxon>
        <taxon>Sepunavirus IPLAC1C</taxon>
    </lineage>
</organism>
<dbReference type="GeneID" id="26640900"/>
<reference evidence="2 3" key="1">
    <citation type="journal article" date="2015" name="Appl. Environ. Microbiol.">
        <title>Two Phages, phiIPLA-RODI and phiIPLA-C1C, Lyse Mono- and Dual-Species Staphylococcal Biofilms.</title>
        <authorList>
            <person name="Gutierrez D."/>
            <person name="Vandenheuvel D."/>
            <person name="Martinez B."/>
            <person name="Rodriguez A."/>
            <person name="Lavigne R."/>
            <person name="Garcia P."/>
        </authorList>
    </citation>
    <scope>NUCLEOTIDE SEQUENCE [LARGE SCALE GENOMIC DNA]</scope>
</reference>
<evidence type="ECO:0000313" key="2">
    <source>
        <dbReference type="EMBL" id="AJA42203.1"/>
    </source>
</evidence>
<evidence type="ECO:0000259" key="1">
    <source>
        <dbReference type="SMART" id="SM00047"/>
    </source>
</evidence>
<dbReference type="GO" id="GO:0004040">
    <property type="term" value="F:amidase activity"/>
    <property type="evidence" value="ECO:0007669"/>
    <property type="project" value="InterPro"/>
</dbReference>
<dbReference type="Pfam" id="PF01832">
    <property type="entry name" value="Glucosaminidase"/>
    <property type="match status" value="1"/>
</dbReference>
<dbReference type="InterPro" id="IPR002901">
    <property type="entry name" value="MGlyc_endo_b_GlcNAc-like_dom"/>
</dbReference>
<dbReference type="SUPFAM" id="SSF53955">
    <property type="entry name" value="Lysozyme-like"/>
    <property type="match status" value="1"/>
</dbReference>